<feature type="region of interest" description="Disordered" evidence="1">
    <location>
        <begin position="24"/>
        <end position="43"/>
    </location>
</feature>
<dbReference type="RefSeq" id="WP_395120061.1">
    <property type="nucleotide sequence ID" value="NZ_CP170721.1"/>
</dbReference>
<sequence>MKRNKLVTLAILLAVPLAACMQPQDAGEAPPANPANSPDLSEACSSVDAETGALVPFARLIQVHVELRYRVDYLNEFNDNDGTASNRTEMHALVQGSADLLACTWKEFGYNQYMFHPAREDELPPFPAPASGTVSLKGLRTGRAVVHGETITTKETVQASGKLRGITLSVPTRDGTMPDGDGTCIEVGFDAPMSGNWTLDVASTDGTRKHEERSPESLEGSVYSAFAVRTYDAGESEFINHSLTLCDGPRNRPDQMTQGLPAGGMTISPDESVWTRSGEWVGHNTVPAEHRYIDFSLKVVPRTLPYPNP</sequence>
<organism evidence="3">
    <name type="scientific">Rhodanobacter sp. FW102-FHT14D07</name>
    <dbReference type="NCBI Taxonomy" id="3351462"/>
    <lineage>
        <taxon>Bacteria</taxon>
        <taxon>Pseudomonadati</taxon>
        <taxon>Pseudomonadota</taxon>
        <taxon>Gammaproteobacteria</taxon>
        <taxon>Lysobacterales</taxon>
        <taxon>Rhodanobacteraceae</taxon>
        <taxon>Rhodanobacter</taxon>
    </lineage>
</organism>
<reference evidence="3" key="1">
    <citation type="submission" date="2024-10" db="EMBL/GenBank/DDBJ databases">
        <authorList>
            <person name="Lesea H.P."/>
            <person name="Kuehl J.V."/>
            <person name="Chandonia J.-M."/>
        </authorList>
    </citation>
    <scope>NUCLEOTIDE SEQUENCE</scope>
    <source>
        <strain evidence="3">FW102-FHT14D07</strain>
    </source>
</reference>
<accession>A0AB74UPQ8</accession>
<evidence type="ECO:0000256" key="2">
    <source>
        <dbReference type="SAM" id="SignalP"/>
    </source>
</evidence>
<dbReference type="AlphaFoldDB" id="A0AB74UPQ8"/>
<evidence type="ECO:0000313" key="3">
    <source>
        <dbReference type="EMBL" id="XIA18753.1"/>
    </source>
</evidence>
<dbReference type="EMBL" id="CP170721">
    <property type="protein sequence ID" value="XIA18753.1"/>
    <property type="molecule type" value="Genomic_DNA"/>
</dbReference>
<feature type="signal peptide" evidence="2">
    <location>
        <begin position="1"/>
        <end position="26"/>
    </location>
</feature>
<gene>
    <name evidence="3" type="ORF">ACFYG5_01035</name>
</gene>
<name>A0AB74UPQ8_9GAMM</name>
<proteinExistence type="predicted"/>
<keyword evidence="2" id="KW-0732">Signal</keyword>
<protein>
    <submittedName>
        <fullName evidence="3">Uncharacterized protein</fullName>
    </submittedName>
</protein>
<evidence type="ECO:0000256" key="1">
    <source>
        <dbReference type="SAM" id="MobiDB-lite"/>
    </source>
</evidence>
<feature type="chain" id="PRO_5044500661" evidence="2">
    <location>
        <begin position="27"/>
        <end position="309"/>
    </location>
</feature>